<dbReference type="CDD" id="cd06279">
    <property type="entry name" value="PBP1_LacI-like"/>
    <property type="match status" value="1"/>
</dbReference>
<dbReference type="EMBL" id="VOBR01000009">
    <property type="protein sequence ID" value="TWP51324.1"/>
    <property type="molecule type" value="Genomic_DNA"/>
</dbReference>
<name>A0A563EVZ9_9PSEU</name>
<evidence type="ECO:0000313" key="6">
    <source>
        <dbReference type="Proteomes" id="UP000316639"/>
    </source>
</evidence>
<dbReference type="Pfam" id="PF13377">
    <property type="entry name" value="Peripla_BP_3"/>
    <property type="match status" value="1"/>
</dbReference>
<sequence>MDSDRPRRPTLDTVASAVGVSRATVSNAYNRPDQLSASLRTRILETARSLGYAGPDPVARSLATRRNAAVGLMLPQGLSVAFTDPSLSIVLDGLASTVDGHDHCLVLMPGNDTGGPRPETVSRAQADVVVAYSLPDSAPALSAVSARGLPLVVIDQPVISGTARVEVDDSGGARLAASHLLALGHSRFGILTFALHPDGYRGPVSCSRRASIPFRVSRDRLTGYLDALENGGVAAENVPVWEASGSGRELGREGARWMLTRTPRPSALLCASDQLAFGALQAARDLGLSVPGDVSVVGFDDVPEASVSDPPLTTVRQPLAEKGRLAGQLALKLLAGARPPRATRLDVSLISRASCAPSK</sequence>
<comment type="caution">
    <text evidence="5">The sequence shown here is derived from an EMBL/GenBank/DDBJ whole genome shotgun (WGS) entry which is preliminary data.</text>
</comment>
<dbReference type="InterPro" id="IPR000843">
    <property type="entry name" value="HTH_LacI"/>
</dbReference>
<proteinExistence type="predicted"/>
<dbReference type="Gene3D" id="3.40.50.2300">
    <property type="match status" value="2"/>
</dbReference>
<dbReference type="RefSeq" id="WP_146353037.1">
    <property type="nucleotide sequence ID" value="NZ_VOBR01000009.1"/>
</dbReference>
<dbReference type="SUPFAM" id="SSF53822">
    <property type="entry name" value="Periplasmic binding protein-like I"/>
    <property type="match status" value="1"/>
</dbReference>
<keyword evidence="1" id="KW-0805">Transcription regulation</keyword>
<protein>
    <submittedName>
        <fullName evidence="5">LacI family DNA-binding transcriptional regulator</fullName>
    </submittedName>
</protein>
<reference evidence="5 6" key="1">
    <citation type="submission" date="2019-07" db="EMBL/GenBank/DDBJ databases">
        <title>Lentzea xizangensis sp. nov., isolated from Qinghai-Tibetan Plateau Soils.</title>
        <authorList>
            <person name="Huang J."/>
        </authorList>
    </citation>
    <scope>NUCLEOTIDE SEQUENCE [LARGE SCALE GENOMIC DNA]</scope>
    <source>
        <strain evidence="5 6">FXJ1.1311</strain>
    </source>
</reference>
<dbReference type="Proteomes" id="UP000316639">
    <property type="component" value="Unassembled WGS sequence"/>
</dbReference>
<evidence type="ECO:0000259" key="4">
    <source>
        <dbReference type="PROSITE" id="PS50932"/>
    </source>
</evidence>
<dbReference type="InterPro" id="IPR010982">
    <property type="entry name" value="Lambda_DNA-bd_dom_sf"/>
</dbReference>
<feature type="domain" description="HTH lacI-type" evidence="4">
    <location>
        <begin position="9"/>
        <end position="64"/>
    </location>
</feature>
<gene>
    <name evidence="5" type="ORF">FKR81_17095</name>
</gene>
<dbReference type="SUPFAM" id="SSF47413">
    <property type="entry name" value="lambda repressor-like DNA-binding domains"/>
    <property type="match status" value="1"/>
</dbReference>
<dbReference type="PANTHER" id="PTHR30146:SF138">
    <property type="entry name" value="TRANSCRIPTIONAL REGULATORY PROTEIN"/>
    <property type="match status" value="1"/>
</dbReference>
<dbReference type="InterPro" id="IPR046335">
    <property type="entry name" value="LacI/GalR-like_sensor"/>
</dbReference>
<keyword evidence="6" id="KW-1185">Reference proteome</keyword>
<keyword evidence="2 5" id="KW-0238">DNA-binding</keyword>
<evidence type="ECO:0000256" key="2">
    <source>
        <dbReference type="ARBA" id="ARBA00023125"/>
    </source>
</evidence>
<evidence type="ECO:0000256" key="1">
    <source>
        <dbReference type="ARBA" id="ARBA00023015"/>
    </source>
</evidence>
<dbReference type="InterPro" id="IPR028082">
    <property type="entry name" value="Peripla_BP_I"/>
</dbReference>
<organism evidence="5 6">
    <name type="scientific">Lentzea tibetensis</name>
    <dbReference type="NCBI Taxonomy" id="2591470"/>
    <lineage>
        <taxon>Bacteria</taxon>
        <taxon>Bacillati</taxon>
        <taxon>Actinomycetota</taxon>
        <taxon>Actinomycetes</taxon>
        <taxon>Pseudonocardiales</taxon>
        <taxon>Pseudonocardiaceae</taxon>
        <taxon>Lentzea</taxon>
    </lineage>
</organism>
<dbReference type="GO" id="GO:0000976">
    <property type="term" value="F:transcription cis-regulatory region binding"/>
    <property type="evidence" value="ECO:0007669"/>
    <property type="project" value="TreeGrafter"/>
</dbReference>
<evidence type="ECO:0000256" key="3">
    <source>
        <dbReference type="ARBA" id="ARBA00023163"/>
    </source>
</evidence>
<accession>A0A563EVZ9</accession>
<dbReference type="AlphaFoldDB" id="A0A563EVZ9"/>
<dbReference type="Pfam" id="PF00356">
    <property type="entry name" value="LacI"/>
    <property type="match status" value="1"/>
</dbReference>
<keyword evidence="3" id="KW-0804">Transcription</keyword>
<dbReference type="PROSITE" id="PS50932">
    <property type="entry name" value="HTH_LACI_2"/>
    <property type="match status" value="1"/>
</dbReference>
<dbReference type="OrthoDB" id="5171752at2"/>
<dbReference type="GO" id="GO:0003700">
    <property type="term" value="F:DNA-binding transcription factor activity"/>
    <property type="evidence" value="ECO:0007669"/>
    <property type="project" value="TreeGrafter"/>
</dbReference>
<dbReference type="CDD" id="cd01392">
    <property type="entry name" value="HTH_LacI"/>
    <property type="match status" value="1"/>
</dbReference>
<evidence type="ECO:0000313" key="5">
    <source>
        <dbReference type="EMBL" id="TWP51324.1"/>
    </source>
</evidence>
<dbReference type="PANTHER" id="PTHR30146">
    <property type="entry name" value="LACI-RELATED TRANSCRIPTIONAL REPRESSOR"/>
    <property type="match status" value="1"/>
</dbReference>
<dbReference type="SMART" id="SM00354">
    <property type="entry name" value="HTH_LACI"/>
    <property type="match status" value="1"/>
</dbReference>
<dbReference type="Gene3D" id="1.10.260.40">
    <property type="entry name" value="lambda repressor-like DNA-binding domains"/>
    <property type="match status" value="1"/>
</dbReference>